<gene>
    <name evidence="3" type="ORF">STAS_31659</name>
</gene>
<reference evidence="4" key="1">
    <citation type="journal article" date="2019" name="Curr. Biol.">
        <title>Genome Sequence of Striga asiatica Provides Insight into the Evolution of Plant Parasitism.</title>
        <authorList>
            <person name="Yoshida S."/>
            <person name="Kim S."/>
            <person name="Wafula E.K."/>
            <person name="Tanskanen J."/>
            <person name="Kim Y.M."/>
            <person name="Honaas L."/>
            <person name="Yang Z."/>
            <person name="Spallek T."/>
            <person name="Conn C.E."/>
            <person name="Ichihashi Y."/>
            <person name="Cheong K."/>
            <person name="Cui S."/>
            <person name="Der J.P."/>
            <person name="Gundlach H."/>
            <person name="Jiao Y."/>
            <person name="Hori C."/>
            <person name="Ishida J.K."/>
            <person name="Kasahara H."/>
            <person name="Kiba T."/>
            <person name="Kim M.S."/>
            <person name="Koo N."/>
            <person name="Laohavisit A."/>
            <person name="Lee Y.H."/>
            <person name="Lumba S."/>
            <person name="McCourt P."/>
            <person name="Mortimer J.C."/>
            <person name="Mutuku J.M."/>
            <person name="Nomura T."/>
            <person name="Sasaki-Sekimoto Y."/>
            <person name="Seto Y."/>
            <person name="Wang Y."/>
            <person name="Wakatake T."/>
            <person name="Sakakibara H."/>
            <person name="Demura T."/>
            <person name="Yamaguchi S."/>
            <person name="Yoneyama K."/>
            <person name="Manabe R.I."/>
            <person name="Nelson D.C."/>
            <person name="Schulman A.H."/>
            <person name="Timko M.P."/>
            <person name="dePamphilis C.W."/>
            <person name="Choi D."/>
            <person name="Shirasu K."/>
        </authorList>
    </citation>
    <scope>NUCLEOTIDE SEQUENCE [LARGE SCALE GENOMIC DNA]</scope>
    <source>
        <strain evidence="4">cv. UVA1</strain>
    </source>
</reference>
<keyword evidence="3" id="KW-0418">Kinase</keyword>
<dbReference type="EMBL" id="BKCP01010959">
    <property type="protein sequence ID" value="GER54099.1"/>
    <property type="molecule type" value="Genomic_DNA"/>
</dbReference>
<protein>
    <submittedName>
        <fullName evidence="3">Serine/threonine-protein kinase PRP4 homolog</fullName>
    </submittedName>
</protein>
<organism evidence="3 4">
    <name type="scientific">Striga asiatica</name>
    <name type="common">Asiatic witchweed</name>
    <name type="synonym">Buchnera asiatica</name>
    <dbReference type="NCBI Taxonomy" id="4170"/>
    <lineage>
        <taxon>Eukaryota</taxon>
        <taxon>Viridiplantae</taxon>
        <taxon>Streptophyta</taxon>
        <taxon>Embryophyta</taxon>
        <taxon>Tracheophyta</taxon>
        <taxon>Spermatophyta</taxon>
        <taxon>Magnoliopsida</taxon>
        <taxon>eudicotyledons</taxon>
        <taxon>Gunneridae</taxon>
        <taxon>Pentapetalae</taxon>
        <taxon>asterids</taxon>
        <taxon>lamiids</taxon>
        <taxon>Lamiales</taxon>
        <taxon>Orobanchaceae</taxon>
        <taxon>Buchnereae</taxon>
        <taxon>Striga</taxon>
    </lineage>
</organism>
<dbReference type="Pfam" id="PF26130">
    <property type="entry name" value="PB1-like"/>
    <property type="match status" value="1"/>
</dbReference>
<feature type="region of interest" description="Disordered" evidence="1">
    <location>
        <begin position="175"/>
        <end position="249"/>
    </location>
</feature>
<dbReference type="AlphaFoldDB" id="A0A5A7R949"/>
<feature type="compositionally biased region" description="Polar residues" evidence="1">
    <location>
        <begin position="178"/>
        <end position="221"/>
    </location>
</feature>
<name>A0A5A7R949_STRAF</name>
<keyword evidence="4" id="KW-1185">Reference proteome</keyword>
<dbReference type="GO" id="GO:0016301">
    <property type="term" value="F:kinase activity"/>
    <property type="evidence" value="ECO:0007669"/>
    <property type="project" value="UniProtKB-KW"/>
</dbReference>
<keyword evidence="3" id="KW-0808">Transferase</keyword>
<evidence type="ECO:0000313" key="3">
    <source>
        <dbReference type="EMBL" id="GER54099.1"/>
    </source>
</evidence>
<feature type="compositionally biased region" description="Low complexity" evidence="1">
    <location>
        <begin position="222"/>
        <end position="236"/>
    </location>
</feature>
<feature type="domain" description="PB1-like" evidence="2">
    <location>
        <begin position="51"/>
        <end position="144"/>
    </location>
</feature>
<evidence type="ECO:0000313" key="4">
    <source>
        <dbReference type="Proteomes" id="UP000325081"/>
    </source>
</evidence>
<dbReference type="Proteomes" id="UP000325081">
    <property type="component" value="Unassembled WGS sequence"/>
</dbReference>
<comment type="caution">
    <text evidence="3">The sequence shown here is derived from an EMBL/GenBank/DDBJ whole genome shotgun (WGS) entry which is preliminary data.</text>
</comment>
<sequence length="266" mass="29718">MDEGALHVCHVKNFMETTRGIGEALSEKKYRYILETEYENANVHSSSLNSFAIYFNYGGYIVNIDGFLDFFGDNIHLVTGLDLDRFGFFDLVEEIDKLGCKEWKKILYKVPNSEEYKEIHDDTGVMEILKLLPSSKKLIYMYIVKRQLDVHRMDNHLNVQQKMQCQVTKRVRLVNSVGGPSTRSRSKNSVGGPSTRSRSKNSVSGPSTKSPSKNSVGGPSTKSPSKNSVGSPSSRSRSNKIQDCSVSGTQESVANKIELQFAISIT</sequence>
<dbReference type="InterPro" id="IPR058594">
    <property type="entry name" value="PB1-like_dom_pln"/>
</dbReference>
<evidence type="ECO:0000259" key="2">
    <source>
        <dbReference type="Pfam" id="PF26130"/>
    </source>
</evidence>
<evidence type="ECO:0000256" key="1">
    <source>
        <dbReference type="SAM" id="MobiDB-lite"/>
    </source>
</evidence>
<proteinExistence type="predicted"/>
<accession>A0A5A7R949</accession>